<evidence type="ECO:0000256" key="4">
    <source>
        <dbReference type="SAM" id="MobiDB-lite"/>
    </source>
</evidence>
<dbReference type="AlphaFoldDB" id="A0A5A7QBV0"/>
<dbReference type="Gene3D" id="1.10.1780.10">
    <property type="entry name" value="Clp, N-terminal domain"/>
    <property type="match status" value="1"/>
</dbReference>
<evidence type="ECO:0000256" key="3">
    <source>
        <dbReference type="PROSITE-ProRule" id="PRU01251"/>
    </source>
</evidence>
<dbReference type="EMBL" id="BKCP01006350">
    <property type="protein sequence ID" value="GER42452.1"/>
    <property type="molecule type" value="Genomic_DNA"/>
</dbReference>
<feature type="compositionally biased region" description="Low complexity" evidence="4">
    <location>
        <begin position="420"/>
        <end position="432"/>
    </location>
</feature>
<dbReference type="PANTHER" id="PTHR43572:SF13">
    <property type="entry name" value="PROTEIN SUPPRESSOR OF MAX2 1"/>
    <property type="match status" value="1"/>
</dbReference>
<name>A0A5A7QBV0_STRAF</name>
<organism evidence="6 7">
    <name type="scientific">Striga asiatica</name>
    <name type="common">Asiatic witchweed</name>
    <name type="synonym">Buchnera asiatica</name>
    <dbReference type="NCBI Taxonomy" id="4170"/>
    <lineage>
        <taxon>Eukaryota</taxon>
        <taxon>Viridiplantae</taxon>
        <taxon>Streptophyta</taxon>
        <taxon>Embryophyta</taxon>
        <taxon>Tracheophyta</taxon>
        <taxon>Spermatophyta</taxon>
        <taxon>Magnoliopsida</taxon>
        <taxon>eudicotyledons</taxon>
        <taxon>Gunneridae</taxon>
        <taxon>Pentapetalae</taxon>
        <taxon>asterids</taxon>
        <taxon>lamiids</taxon>
        <taxon>Lamiales</taxon>
        <taxon>Orobanchaceae</taxon>
        <taxon>Buchnereae</taxon>
        <taxon>Striga</taxon>
    </lineage>
</organism>
<dbReference type="PROSITE" id="PS51903">
    <property type="entry name" value="CLP_R"/>
    <property type="match status" value="1"/>
</dbReference>
<dbReference type="InterPro" id="IPR058680">
    <property type="entry name" value="NBD_SMAX1-like"/>
</dbReference>
<dbReference type="PANTHER" id="PTHR43572">
    <property type="entry name" value="CHAPERONE PROTEIN CLPD, CHLOROPLASTIC"/>
    <property type="match status" value="1"/>
</dbReference>
<dbReference type="InterPro" id="IPR027417">
    <property type="entry name" value="P-loop_NTPase"/>
</dbReference>
<gene>
    <name evidence="6" type="ORF">STAS_19244</name>
</gene>
<comment type="caution">
    <text evidence="6">The sequence shown here is derived from an EMBL/GenBank/DDBJ whole genome shotgun (WGS) entry which is preliminary data.</text>
</comment>
<dbReference type="Pfam" id="PF23569">
    <property type="entry name" value="NBD_SMAX1"/>
    <property type="match status" value="1"/>
</dbReference>
<evidence type="ECO:0000256" key="2">
    <source>
        <dbReference type="ARBA" id="ARBA00022737"/>
    </source>
</evidence>
<comment type="similarity">
    <text evidence="1">Belongs to the ClpA/ClpB family.</text>
</comment>
<keyword evidence="7" id="KW-1185">Reference proteome</keyword>
<feature type="domain" description="Clp R" evidence="5">
    <location>
        <begin position="8"/>
        <end position="84"/>
    </location>
</feature>
<feature type="region of interest" description="Disordered" evidence="4">
    <location>
        <begin position="411"/>
        <end position="433"/>
    </location>
</feature>
<dbReference type="InterPro" id="IPR004176">
    <property type="entry name" value="Clp_R_N"/>
</dbReference>
<proteinExistence type="inferred from homology"/>
<sequence>MRAGLSTIQQTLTPEAAAVLSQSISEAGRRNHGHTTPLHVAAALLASPSSYLRQACIRSHPDSSHPLQCRALELCFSVALERLPALCNTAPFMQNRNPYLNPLLEKGGNINTENSGSREVNRLLEIMSRTKRRNPILVGDSEPEAVVREFLKKIESKEILAQNGALNNARVISIMEKDCVVPSRIGKLCDVIGNLIGIGGVILDLGNLRWLADHQHQQQGITEHGRTVVAEMARLLARFNGENNKVWLIGTANCETYLRCQVYFSSMENELDLQAVPVASRSRFPGMVTRLETQRASGSPVQPLNPAMSFQQIQLPALTKHAFEKMDPSQSIFLCCQCSENYEKELAKIEWSEKSSSETTLPSLPQWLQNAKFNTTDTRTCDKSNMTQGLILNHKIEELHRKWRDACRHLHPNFHQTGGPNSQPSYSQSPSPVRTDLVLGPDEKLTLDIDTYKRLLKRLMEQAWWQPEAATAVALTVARRQGDTWLLFVGPDVAAKRKMASVVAEHIRGNLVTLRHVADLRGKTVVDRVVEAIRRNPSDSVIVVEGAEQWCPLACESLKRAAEIGRIADSHGCEVALGNVVFVLSGDWSTGDDERRFPSVSTRWQLGLRVSSSKRARRGTLSLDLNLALPAADMSSDDVTIEHEEEDEVLKRFVVSVPQELTGWMDGLVVFKPGDLV</sequence>
<evidence type="ECO:0000313" key="6">
    <source>
        <dbReference type="EMBL" id="GER42452.1"/>
    </source>
</evidence>
<dbReference type="OrthoDB" id="1929681at2759"/>
<evidence type="ECO:0000313" key="7">
    <source>
        <dbReference type="Proteomes" id="UP000325081"/>
    </source>
</evidence>
<protein>
    <submittedName>
        <fullName evidence="6">ATP binding protein</fullName>
    </submittedName>
</protein>
<dbReference type="InterPro" id="IPR051650">
    <property type="entry name" value="SL_signaling_regulator"/>
</dbReference>
<dbReference type="InterPro" id="IPR036628">
    <property type="entry name" value="Clp_N_dom_sf"/>
</dbReference>
<evidence type="ECO:0000256" key="1">
    <source>
        <dbReference type="ARBA" id="ARBA00008675"/>
    </source>
</evidence>
<accession>A0A5A7QBV0</accession>
<dbReference type="Gene3D" id="3.40.50.300">
    <property type="entry name" value="P-loop containing nucleotide triphosphate hydrolases"/>
    <property type="match status" value="1"/>
</dbReference>
<reference evidence="7" key="1">
    <citation type="journal article" date="2019" name="Curr. Biol.">
        <title>Genome Sequence of Striga asiatica Provides Insight into the Evolution of Plant Parasitism.</title>
        <authorList>
            <person name="Yoshida S."/>
            <person name="Kim S."/>
            <person name="Wafula E.K."/>
            <person name="Tanskanen J."/>
            <person name="Kim Y.M."/>
            <person name="Honaas L."/>
            <person name="Yang Z."/>
            <person name="Spallek T."/>
            <person name="Conn C.E."/>
            <person name="Ichihashi Y."/>
            <person name="Cheong K."/>
            <person name="Cui S."/>
            <person name="Der J.P."/>
            <person name="Gundlach H."/>
            <person name="Jiao Y."/>
            <person name="Hori C."/>
            <person name="Ishida J.K."/>
            <person name="Kasahara H."/>
            <person name="Kiba T."/>
            <person name="Kim M.S."/>
            <person name="Koo N."/>
            <person name="Laohavisit A."/>
            <person name="Lee Y.H."/>
            <person name="Lumba S."/>
            <person name="McCourt P."/>
            <person name="Mortimer J.C."/>
            <person name="Mutuku J.M."/>
            <person name="Nomura T."/>
            <person name="Sasaki-Sekimoto Y."/>
            <person name="Seto Y."/>
            <person name="Wang Y."/>
            <person name="Wakatake T."/>
            <person name="Sakakibara H."/>
            <person name="Demura T."/>
            <person name="Yamaguchi S."/>
            <person name="Yoneyama K."/>
            <person name="Manabe R.I."/>
            <person name="Nelson D.C."/>
            <person name="Schulman A.H."/>
            <person name="Timko M.P."/>
            <person name="dePamphilis C.W."/>
            <person name="Choi D."/>
            <person name="Shirasu K."/>
        </authorList>
    </citation>
    <scope>NUCLEOTIDE SEQUENCE [LARGE SCALE GENOMIC DNA]</scope>
    <source>
        <strain evidence="7">cv. UVA1</strain>
    </source>
</reference>
<dbReference type="Proteomes" id="UP000325081">
    <property type="component" value="Unassembled WGS sequence"/>
</dbReference>
<evidence type="ECO:0000259" key="5">
    <source>
        <dbReference type="PROSITE" id="PS51903"/>
    </source>
</evidence>
<keyword evidence="2 3" id="KW-0677">Repeat</keyword>